<proteinExistence type="predicted"/>
<dbReference type="Proteomes" id="UP001445335">
    <property type="component" value="Unassembled WGS sequence"/>
</dbReference>
<feature type="region of interest" description="Disordered" evidence="2">
    <location>
        <begin position="891"/>
        <end position="934"/>
    </location>
</feature>
<dbReference type="PANTHER" id="PTHR10625">
    <property type="entry name" value="HISTONE DEACETYLASE HDAC1-RELATED"/>
    <property type="match status" value="1"/>
</dbReference>
<dbReference type="AlphaFoldDB" id="A0AAW1RTI2"/>
<sequence>MFDSDEDSDVEMSYVLHNACEAGDVTLVRQLLERRHVADGNGLAQVVLPEPELDINEKDEDGCSPLFVSLLNGQLECAHALLEAGARVGVRCEGSGVLHAAVCVAALPGMAGFGAAAVQLLVEHGAAPADKDDHGRTALHWVAASGLCEAAEALDKQGNTALHLAARSGHAGAVEALLAGPGGAAAAARRNRAGQLPLHAAAGAGAWVAATALLRAAPAATAQADRRGLTPAQWAIKRGHTHLAAALAGGVPDGVLPTGDFGSDGVGGVGGGTLMVAPEECLAHRTAPEPFVRGGRDPPPENVNRLHVLTHVRRGILRGREFARLRWEGGPLRAALADVLRVHEWAYVRALQQACGVLAEGAAPVGHLDGDTAISAGTFGAALAAAGAVCRAVDRVIAGEARNAFCAVRPPGHHAGPVGIVTCANDPHGSLGFCLLNNLAIGAAYAVSMYRAKGIRRVALLDFDVHHGNGTQACVGGAVPGVAKYSFKTPTSEGVQTFPVFRPWLDFDDADNILFASVQGYGRRTAAPTDGWIYPGSGATADSRHPPPPPPPSAEHLEPGVSVNGGAGGNTLAAGAAGGLGGKGDPSGIEEDPEAEFVGGDAERPPSSGPRVINVGIPGPGADVPMWRRAWRDKILPAVVRFNPDLVLVSAGFDAHRKDDMNFRYIGIQERDFEWLTDQIVQVANRCCSGRVVSVLEGGYRIQGACVSAFARSVAAHVRALQDPNHQVWDPEDARWEREREAERRRRAEAEAAEQAAAAAAVAAAAEEAAIAAATAAAQTAAGVGSEESASAADAAPAAAGAAPAVADAVPGDPVAGQDAAAADVGSGLPAEQPTGGPLMRPADAAPATAVLEPAPQAANDAVVAQAAVAAPPDKVPGLAQGGATGTAVLREQVSAAAKEPGASAAGASDEEEEEELDMSNVDAMMAEEDELEG</sequence>
<dbReference type="SUPFAM" id="SSF48403">
    <property type="entry name" value="Ankyrin repeat"/>
    <property type="match status" value="1"/>
</dbReference>
<dbReference type="InterPro" id="IPR036770">
    <property type="entry name" value="Ankyrin_rpt-contain_sf"/>
</dbReference>
<feature type="compositionally biased region" description="Low complexity" evidence="2">
    <location>
        <begin position="810"/>
        <end position="826"/>
    </location>
</feature>
<keyword evidence="1" id="KW-0040">ANK repeat</keyword>
<feature type="compositionally biased region" description="Low complexity" evidence="2">
    <location>
        <begin position="895"/>
        <end position="908"/>
    </location>
</feature>
<gene>
    <name evidence="4" type="ORF">WJX81_006872</name>
</gene>
<dbReference type="PROSITE" id="PS50088">
    <property type="entry name" value="ANK_REPEAT"/>
    <property type="match status" value="2"/>
</dbReference>
<evidence type="ECO:0000259" key="3">
    <source>
        <dbReference type="Pfam" id="PF00850"/>
    </source>
</evidence>
<dbReference type="PROSITE" id="PS50297">
    <property type="entry name" value="ANK_REP_REGION"/>
    <property type="match status" value="1"/>
</dbReference>
<dbReference type="Gene3D" id="3.40.800.20">
    <property type="entry name" value="Histone deacetylase domain"/>
    <property type="match status" value="1"/>
</dbReference>
<dbReference type="InterPro" id="IPR002110">
    <property type="entry name" value="Ankyrin_rpt"/>
</dbReference>
<dbReference type="GO" id="GO:0040029">
    <property type="term" value="P:epigenetic regulation of gene expression"/>
    <property type="evidence" value="ECO:0007669"/>
    <property type="project" value="TreeGrafter"/>
</dbReference>
<dbReference type="Pfam" id="PF12796">
    <property type="entry name" value="Ank_2"/>
    <property type="match status" value="2"/>
</dbReference>
<feature type="compositionally biased region" description="Acidic residues" evidence="2">
    <location>
        <begin position="909"/>
        <end position="918"/>
    </location>
</feature>
<feature type="repeat" description="ANK" evidence="1">
    <location>
        <begin position="157"/>
        <end position="178"/>
    </location>
</feature>
<keyword evidence="5" id="KW-1185">Reference proteome</keyword>
<dbReference type="SUPFAM" id="SSF52768">
    <property type="entry name" value="Arginase/deacetylase"/>
    <property type="match status" value="2"/>
</dbReference>
<dbReference type="SMART" id="SM00248">
    <property type="entry name" value="ANK"/>
    <property type="match status" value="6"/>
</dbReference>
<dbReference type="GO" id="GO:0004407">
    <property type="term" value="F:histone deacetylase activity"/>
    <property type="evidence" value="ECO:0007669"/>
    <property type="project" value="TreeGrafter"/>
</dbReference>
<organism evidence="4 5">
    <name type="scientific">Elliptochloris bilobata</name>
    <dbReference type="NCBI Taxonomy" id="381761"/>
    <lineage>
        <taxon>Eukaryota</taxon>
        <taxon>Viridiplantae</taxon>
        <taxon>Chlorophyta</taxon>
        <taxon>core chlorophytes</taxon>
        <taxon>Trebouxiophyceae</taxon>
        <taxon>Trebouxiophyceae incertae sedis</taxon>
        <taxon>Elliptochloris clade</taxon>
        <taxon>Elliptochloris</taxon>
    </lineage>
</organism>
<dbReference type="GO" id="GO:0005737">
    <property type="term" value="C:cytoplasm"/>
    <property type="evidence" value="ECO:0007669"/>
    <property type="project" value="TreeGrafter"/>
</dbReference>
<dbReference type="PANTHER" id="PTHR10625:SF26">
    <property type="entry name" value="HISTONE DEACETYLASE DOMAIN-CONTAINING PROTEIN"/>
    <property type="match status" value="1"/>
</dbReference>
<feature type="region of interest" description="Disordered" evidence="2">
    <location>
        <begin position="810"/>
        <end position="843"/>
    </location>
</feature>
<evidence type="ECO:0000256" key="2">
    <source>
        <dbReference type="SAM" id="MobiDB-lite"/>
    </source>
</evidence>
<feature type="domain" description="Histone deacetylase" evidence="3">
    <location>
        <begin position="301"/>
        <end position="705"/>
    </location>
</feature>
<dbReference type="Pfam" id="PF00850">
    <property type="entry name" value="Hist_deacetyl"/>
    <property type="match status" value="1"/>
</dbReference>
<evidence type="ECO:0000256" key="1">
    <source>
        <dbReference type="PROSITE-ProRule" id="PRU00023"/>
    </source>
</evidence>
<feature type="repeat" description="ANK" evidence="1">
    <location>
        <begin position="61"/>
        <end position="93"/>
    </location>
</feature>
<feature type="compositionally biased region" description="Gly residues" evidence="2">
    <location>
        <begin position="576"/>
        <end position="585"/>
    </location>
</feature>
<feature type="region of interest" description="Disordered" evidence="2">
    <location>
        <begin position="533"/>
        <end position="616"/>
    </location>
</feature>
<name>A0AAW1RTI2_9CHLO</name>
<evidence type="ECO:0000313" key="4">
    <source>
        <dbReference type="EMBL" id="KAK9837158.1"/>
    </source>
</evidence>
<dbReference type="Gene3D" id="1.25.40.20">
    <property type="entry name" value="Ankyrin repeat-containing domain"/>
    <property type="match status" value="2"/>
</dbReference>
<dbReference type="GO" id="GO:0000118">
    <property type="term" value="C:histone deacetylase complex"/>
    <property type="evidence" value="ECO:0007669"/>
    <property type="project" value="TreeGrafter"/>
</dbReference>
<dbReference type="InterPro" id="IPR023801">
    <property type="entry name" value="His_deacetylse_dom"/>
</dbReference>
<protein>
    <recommendedName>
        <fullName evidence="3">Histone deacetylase domain-containing protein</fullName>
    </recommendedName>
</protein>
<reference evidence="4 5" key="1">
    <citation type="journal article" date="2024" name="Nat. Commun.">
        <title>Phylogenomics reveals the evolutionary origins of lichenization in chlorophyte algae.</title>
        <authorList>
            <person name="Puginier C."/>
            <person name="Libourel C."/>
            <person name="Otte J."/>
            <person name="Skaloud P."/>
            <person name="Haon M."/>
            <person name="Grisel S."/>
            <person name="Petersen M."/>
            <person name="Berrin J.G."/>
            <person name="Delaux P.M."/>
            <person name="Dal Grande F."/>
            <person name="Keller J."/>
        </authorList>
    </citation>
    <scope>NUCLEOTIDE SEQUENCE [LARGE SCALE GENOMIC DNA]</scope>
    <source>
        <strain evidence="4 5">SAG 245.80</strain>
    </source>
</reference>
<evidence type="ECO:0000313" key="5">
    <source>
        <dbReference type="Proteomes" id="UP001445335"/>
    </source>
</evidence>
<dbReference type="EMBL" id="JALJOU010000023">
    <property type="protein sequence ID" value="KAK9837158.1"/>
    <property type="molecule type" value="Genomic_DNA"/>
</dbReference>
<accession>A0AAW1RTI2</accession>
<comment type="caution">
    <text evidence="4">The sequence shown here is derived from an EMBL/GenBank/DDBJ whole genome shotgun (WGS) entry which is preliminary data.</text>
</comment>
<dbReference type="InterPro" id="IPR037138">
    <property type="entry name" value="His_deacetylse_dom_sf"/>
</dbReference>
<dbReference type="InterPro" id="IPR023696">
    <property type="entry name" value="Ureohydrolase_dom_sf"/>
</dbReference>